<evidence type="ECO:0000313" key="1">
    <source>
        <dbReference type="EMBL" id="JAH17472.1"/>
    </source>
</evidence>
<proteinExistence type="predicted"/>
<organism evidence="1">
    <name type="scientific">Anguilla anguilla</name>
    <name type="common">European freshwater eel</name>
    <name type="synonym">Muraena anguilla</name>
    <dbReference type="NCBI Taxonomy" id="7936"/>
    <lineage>
        <taxon>Eukaryota</taxon>
        <taxon>Metazoa</taxon>
        <taxon>Chordata</taxon>
        <taxon>Craniata</taxon>
        <taxon>Vertebrata</taxon>
        <taxon>Euteleostomi</taxon>
        <taxon>Actinopterygii</taxon>
        <taxon>Neopterygii</taxon>
        <taxon>Teleostei</taxon>
        <taxon>Anguilliformes</taxon>
        <taxon>Anguillidae</taxon>
        <taxon>Anguilla</taxon>
    </lineage>
</organism>
<dbReference type="EMBL" id="GBXM01091105">
    <property type="protein sequence ID" value="JAH17472.1"/>
    <property type="molecule type" value="Transcribed_RNA"/>
</dbReference>
<protein>
    <submittedName>
        <fullName evidence="1">Uncharacterized protein</fullName>
    </submittedName>
</protein>
<dbReference type="AlphaFoldDB" id="A0A0E9QLV1"/>
<sequence length="31" mass="3379">MSRLHFQPTVGLPGIWVIGLLSYAIPVVQDA</sequence>
<reference evidence="1" key="2">
    <citation type="journal article" date="2015" name="Fish Shellfish Immunol.">
        <title>Early steps in the European eel (Anguilla anguilla)-Vibrio vulnificus interaction in the gills: Role of the RtxA13 toxin.</title>
        <authorList>
            <person name="Callol A."/>
            <person name="Pajuelo D."/>
            <person name="Ebbesson L."/>
            <person name="Teles M."/>
            <person name="MacKenzie S."/>
            <person name="Amaro C."/>
        </authorList>
    </citation>
    <scope>NUCLEOTIDE SEQUENCE</scope>
</reference>
<reference evidence="1" key="1">
    <citation type="submission" date="2014-11" db="EMBL/GenBank/DDBJ databases">
        <authorList>
            <person name="Amaro Gonzalez C."/>
        </authorList>
    </citation>
    <scope>NUCLEOTIDE SEQUENCE</scope>
</reference>
<accession>A0A0E9QLV1</accession>
<name>A0A0E9QLV1_ANGAN</name>